<dbReference type="EMBL" id="CP017269">
    <property type="protein sequence ID" value="AOT70115.1"/>
    <property type="molecule type" value="Genomic_DNA"/>
</dbReference>
<organism evidence="3 4">
    <name type="scientific">Geosporobacter ferrireducens</name>
    <dbReference type="NCBI Taxonomy" id="1424294"/>
    <lineage>
        <taxon>Bacteria</taxon>
        <taxon>Bacillati</taxon>
        <taxon>Bacillota</taxon>
        <taxon>Clostridia</taxon>
        <taxon>Peptostreptococcales</taxon>
        <taxon>Thermotaleaceae</taxon>
        <taxon>Geosporobacter</taxon>
    </lineage>
</organism>
<dbReference type="STRING" id="1424294.Gferi_11245"/>
<dbReference type="PANTHER" id="PTHR38682">
    <property type="entry name" value="V-TYPE ATP SYNTHASE SUBUNIT C"/>
    <property type="match status" value="1"/>
</dbReference>
<dbReference type="InterPro" id="IPR002843">
    <property type="entry name" value="ATPase_V0-cplx_csu/dsu"/>
</dbReference>
<keyword evidence="1" id="KW-0813">Transport</keyword>
<evidence type="ECO:0000313" key="3">
    <source>
        <dbReference type="EMBL" id="AOT70115.1"/>
    </source>
</evidence>
<dbReference type="OrthoDB" id="9816136at2"/>
<dbReference type="RefSeq" id="WP_069976494.1">
    <property type="nucleotide sequence ID" value="NZ_CP017269.1"/>
</dbReference>
<evidence type="ECO:0008006" key="5">
    <source>
        <dbReference type="Google" id="ProtNLM"/>
    </source>
</evidence>
<protein>
    <recommendedName>
        <fullName evidence="5">ATPase</fullName>
    </recommendedName>
</protein>
<proteinExistence type="predicted"/>
<keyword evidence="4" id="KW-1185">Reference proteome</keyword>
<dbReference type="InterPro" id="IPR050873">
    <property type="entry name" value="V-ATPase_V0D/AC39_subunit"/>
</dbReference>
<dbReference type="Gene3D" id="1.10.132.50">
    <property type="entry name" value="ATP synthase (C/AC39) subunit, domain 3"/>
    <property type="match status" value="2"/>
</dbReference>
<evidence type="ECO:0000256" key="1">
    <source>
        <dbReference type="ARBA" id="ARBA00022448"/>
    </source>
</evidence>
<accession>A0A1D8GGR4</accession>
<evidence type="ECO:0000313" key="4">
    <source>
        <dbReference type="Proteomes" id="UP000095743"/>
    </source>
</evidence>
<evidence type="ECO:0000256" key="2">
    <source>
        <dbReference type="ARBA" id="ARBA00023065"/>
    </source>
</evidence>
<dbReference type="Proteomes" id="UP000095743">
    <property type="component" value="Chromosome"/>
</dbReference>
<gene>
    <name evidence="3" type="ORF">Gferi_11245</name>
</gene>
<dbReference type="InterPro" id="IPR044911">
    <property type="entry name" value="V-type_ATPase_csu/dsu_dom_3"/>
</dbReference>
<dbReference type="AlphaFoldDB" id="A0A1D8GGR4"/>
<keyword evidence="2" id="KW-0406">Ion transport</keyword>
<sequence>MGNIRQFAAVNTKIKAMERRFLQKDDYLSLLRKKSVREIAVYLKEKTDYTVVLENVQIENIHRDELEQLLKKYILHQYEKLIHFFIDDYRKFFKLTLMRYEIEDLKLYLRAIARGDGPHNLQHLIHYAGRYTNLPHDKLSQSKSMEAFVSHLQGTIYYLSLLPLLQEDEDKRLFHMEMNLDILYFRLLQEQNKKLDKEDRKLQEEILGINVDLLNLQWIYRGIKFYQLLPEELINYMLPKGHTLSFQKIKQLCYAKDEREFLQRLGPTKYGFLFDNQQTQDIHMERRIARFFYFLFQSYRKKEKMNIGTAVIYMHLLEYQTRDIISTIEAIRYGLDEEKARQYLIRKL</sequence>
<dbReference type="InterPro" id="IPR036079">
    <property type="entry name" value="ATPase_csu/dsu_sf"/>
</dbReference>
<dbReference type="Pfam" id="PF01992">
    <property type="entry name" value="vATP-synt_AC39"/>
    <property type="match status" value="1"/>
</dbReference>
<dbReference type="KEGG" id="gfe:Gferi_11245"/>
<dbReference type="PANTHER" id="PTHR38682:SF1">
    <property type="entry name" value="V-TYPE ATP SYNTHASE SUBUNIT C"/>
    <property type="match status" value="1"/>
</dbReference>
<dbReference type="GO" id="GO:0046961">
    <property type="term" value="F:proton-transporting ATPase activity, rotational mechanism"/>
    <property type="evidence" value="ECO:0007669"/>
    <property type="project" value="InterPro"/>
</dbReference>
<name>A0A1D8GGR4_9FIRM</name>
<reference evidence="3 4" key="1">
    <citation type="submission" date="2016-09" db="EMBL/GenBank/DDBJ databases">
        <title>Genomic analysis reveals versatility of anaerobic energy metabolism of Geosporobacter ferrireducens IRF9 of phylum Firmicutes.</title>
        <authorList>
            <person name="Kim S.-J."/>
        </authorList>
    </citation>
    <scope>NUCLEOTIDE SEQUENCE [LARGE SCALE GENOMIC DNA]</scope>
    <source>
        <strain evidence="3 4">IRF9</strain>
    </source>
</reference>
<dbReference type="SUPFAM" id="SSF103486">
    <property type="entry name" value="V-type ATP synthase subunit C"/>
    <property type="match status" value="1"/>
</dbReference>